<proteinExistence type="predicted"/>
<feature type="domain" description="NmrA-like" evidence="1">
    <location>
        <begin position="3"/>
        <end position="258"/>
    </location>
</feature>
<protein>
    <submittedName>
        <fullName evidence="2">NAD(P)H azoreductase</fullName>
        <ecNumber evidence="2">1.7.-.-</ecNumber>
    </submittedName>
</protein>
<reference evidence="2 3" key="1">
    <citation type="submission" date="2022-03" db="EMBL/GenBank/DDBJ databases">
        <title>Complete genome of Streptomyces rimosus ssp. rimosus R7 (=ATCC 10970).</title>
        <authorList>
            <person name="Beganovic S."/>
            <person name="Ruckert C."/>
            <person name="Busche T."/>
            <person name="Kalinowski J."/>
            <person name="Wittmann C."/>
        </authorList>
    </citation>
    <scope>NUCLEOTIDE SEQUENCE [LARGE SCALE GENOMIC DNA]</scope>
    <source>
        <strain evidence="2 3">R7</strain>
    </source>
</reference>
<dbReference type="InterPro" id="IPR008030">
    <property type="entry name" value="NmrA-like"/>
</dbReference>
<dbReference type="Pfam" id="PF05368">
    <property type="entry name" value="NmrA"/>
    <property type="match status" value="1"/>
</dbReference>
<dbReference type="EC" id="1.7.-.-" evidence="2"/>
<gene>
    <name evidence="2" type="primary">azoB1</name>
    <name evidence="2" type="ORF">SRIMR7_00335</name>
</gene>
<sequence>MFVITGASGRTGRAAAVRLLAQGYPVRAIGRSARRLAGLAERGAEVWEADQRDAAALTDAFRGTDGIYAVIQPNYLPDHPDFGAFQDQVAAALTQAVAASGVTRVVGLSSWGAQHAEGTGPVAGLHRFEQRLSAVPGVDALWLRAGYFMENLLDHIDAVRTLRRISAPFDPDLPLPFVATRDIGARAAEELATGTWRGTEVLELQGERDVSMREATGVIAKALGVTDLVYERIDLAAFHAELRRNGVSANVADMMAEVGNSLNRRHTRMQQPRTARTSTPTSIERFVEEEFAARYHAASE</sequence>
<dbReference type="Gene3D" id="3.90.25.10">
    <property type="entry name" value="UDP-galactose 4-epimerase, domain 1"/>
    <property type="match status" value="1"/>
</dbReference>
<dbReference type="EMBL" id="CP094298">
    <property type="protein sequence ID" value="UNZ00580.1"/>
    <property type="molecule type" value="Genomic_DNA"/>
</dbReference>
<dbReference type="SUPFAM" id="SSF51735">
    <property type="entry name" value="NAD(P)-binding Rossmann-fold domains"/>
    <property type="match status" value="1"/>
</dbReference>
<evidence type="ECO:0000313" key="2">
    <source>
        <dbReference type="EMBL" id="UNZ00580.1"/>
    </source>
</evidence>
<dbReference type="PANTHER" id="PTHR43162">
    <property type="match status" value="1"/>
</dbReference>
<accession>A0ABY3YS87</accession>
<dbReference type="GeneID" id="66860344"/>
<dbReference type="InterPro" id="IPR051604">
    <property type="entry name" value="Ergot_Alk_Oxidoreductase"/>
</dbReference>
<dbReference type="InterPro" id="IPR036291">
    <property type="entry name" value="NAD(P)-bd_dom_sf"/>
</dbReference>
<dbReference type="PANTHER" id="PTHR43162:SF1">
    <property type="entry name" value="PRESTALK A DIFFERENTIATION PROTEIN A"/>
    <property type="match status" value="1"/>
</dbReference>
<organism evidence="2 3">
    <name type="scientific">Streptomyces rimosus subsp. rimosus</name>
    <dbReference type="NCBI Taxonomy" id="132474"/>
    <lineage>
        <taxon>Bacteria</taxon>
        <taxon>Bacillati</taxon>
        <taxon>Actinomycetota</taxon>
        <taxon>Actinomycetes</taxon>
        <taxon>Kitasatosporales</taxon>
        <taxon>Streptomycetaceae</taxon>
        <taxon>Streptomyces</taxon>
    </lineage>
</organism>
<dbReference type="Gene3D" id="3.40.50.720">
    <property type="entry name" value="NAD(P)-binding Rossmann-like Domain"/>
    <property type="match status" value="1"/>
</dbReference>
<evidence type="ECO:0000313" key="3">
    <source>
        <dbReference type="Proteomes" id="UP000829494"/>
    </source>
</evidence>
<evidence type="ECO:0000259" key="1">
    <source>
        <dbReference type="Pfam" id="PF05368"/>
    </source>
</evidence>
<keyword evidence="3" id="KW-1185">Reference proteome</keyword>
<dbReference type="GO" id="GO:0016491">
    <property type="term" value="F:oxidoreductase activity"/>
    <property type="evidence" value="ECO:0007669"/>
    <property type="project" value="UniProtKB-KW"/>
</dbReference>
<name>A0ABY3YS87_STRRM</name>
<dbReference type="RefSeq" id="WP_003980026.1">
    <property type="nucleotide sequence ID" value="NZ_CP043497.1"/>
</dbReference>
<keyword evidence="2" id="KW-0560">Oxidoreductase</keyword>
<dbReference type="Proteomes" id="UP000829494">
    <property type="component" value="Chromosome"/>
</dbReference>